<comment type="caution">
    <text evidence="2">The sequence shown here is derived from an EMBL/GenBank/DDBJ whole genome shotgun (WGS) entry which is preliminary data.</text>
</comment>
<keyword evidence="3" id="KW-1185">Reference proteome</keyword>
<feature type="region of interest" description="Disordered" evidence="1">
    <location>
        <begin position="73"/>
        <end position="150"/>
    </location>
</feature>
<dbReference type="AlphaFoldDB" id="A0A135S9T3"/>
<evidence type="ECO:0000256" key="1">
    <source>
        <dbReference type="SAM" id="MobiDB-lite"/>
    </source>
</evidence>
<dbReference type="Proteomes" id="UP000070121">
    <property type="component" value="Unassembled WGS sequence"/>
</dbReference>
<dbReference type="EMBL" id="JFFI01002469">
    <property type="protein sequence ID" value="KXH32507.1"/>
    <property type="molecule type" value="Genomic_DNA"/>
</dbReference>
<evidence type="ECO:0000313" key="2">
    <source>
        <dbReference type="EMBL" id="KXH32507.1"/>
    </source>
</evidence>
<feature type="compositionally biased region" description="Basic and acidic residues" evidence="1">
    <location>
        <begin position="1"/>
        <end position="10"/>
    </location>
</feature>
<name>A0A135S9T3_9PEZI</name>
<protein>
    <submittedName>
        <fullName evidence="2">Uncharacterized protein</fullName>
    </submittedName>
</protein>
<proteinExistence type="predicted"/>
<reference evidence="2 3" key="1">
    <citation type="submission" date="2014-02" db="EMBL/GenBank/DDBJ databases">
        <title>The genome sequence of Colletotrichum salicis CBS 607.94.</title>
        <authorList>
            <person name="Baroncelli R."/>
            <person name="Thon M.R."/>
        </authorList>
    </citation>
    <scope>NUCLEOTIDE SEQUENCE [LARGE SCALE GENOMIC DNA]</scope>
    <source>
        <strain evidence="2 3">CBS 607.94</strain>
    </source>
</reference>
<sequence>MSSSKPKPERPPTPSKPTLRSPNEDILLPSTLIDPNPFYMDMSQGTHRKALRPFTTTLTPLLRPRSSSEILADLQPEQNNPPTEHIPTPSRRPRIPKSPARTSPRTSDSSSDPSQDGFQTPERNHTTPVMRTFMDTSPAVSSGTSKRSVDVDGDIRMKNTTPETNHHALGALVTQIVHETFSLQRARLADEIRHQVLASLEQHIGQLVREHFEAALAEALEEPFEVGEGARARARAREAAVVRVVRERLAGLSCDGLVEVFCNEEVLGVLKKVVGVVEGEVCGTGWDLVAL</sequence>
<accession>A0A135S9T3</accession>
<gene>
    <name evidence="2" type="ORF">CSAL01_13229</name>
</gene>
<feature type="region of interest" description="Disordered" evidence="1">
    <location>
        <begin position="1"/>
        <end position="44"/>
    </location>
</feature>
<dbReference type="OrthoDB" id="4848154at2759"/>
<feature type="compositionally biased region" description="Polar residues" evidence="1">
    <location>
        <begin position="126"/>
        <end position="146"/>
    </location>
</feature>
<feature type="compositionally biased region" description="Low complexity" evidence="1">
    <location>
        <begin position="101"/>
        <end position="114"/>
    </location>
</feature>
<organism evidence="2 3">
    <name type="scientific">Colletotrichum salicis</name>
    <dbReference type="NCBI Taxonomy" id="1209931"/>
    <lineage>
        <taxon>Eukaryota</taxon>
        <taxon>Fungi</taxon>
        <taxon>Dikarya</taxon>
        <taxon>Ascomycota</taxon>
        <taxon>Pezizomycotina</taxon>
        <taxon>Sordariomycetes</taxon>
        <taxon>Hypocreomycetidae</taxon>
        <taxon>Glomerellales</taxon>
        <taxon>Glomerellaceae</taxon>
        <taxon>Colletotrichum</taxon>
        <taxon>Colletotrichum acutatum species complex</taxon>
    </lineage>
</organism>
<evidence type="ECO:0000313" key="3">
    <source>
        <dbReference type="Proteomes" id="UP000070121"/>
    </source>
</evidence>